<name>A0A6L9MVX0_9ALTE</name>
<sequence length="248" mass="27813">MLALHYIENGAPFPPIDEALSEPNGLLAFGADLSPRRLFSAYSQGIFPWFSDDEPLLWWSPDPRAIIELDSFCASKSLRKLARQQRYVVTLNRAFERVINACSSIPRATPSGDDVSNETWITEDMKNAYSQLHGLGLAHSVEVWEEDELVGGLYGVGIGKVYCGESMFHTKSNTSKLAMYALVKHMQKQNMAFIDCQLPTDHLSSLGAITLSRKQFIEKLQANNHTLNSEGELCTNYVTQWQPQVLNL</sequence>
<evidence type="ECO:0000256" key="6">
    <source>
        <dbReference type="ARBA" id="ARBA00050652"/>
    </source>
</evidence>
<dbReference type="SUPFAM" id="SSF55729">
    <property type="entry name" value="Acyl-CoA N-acyltransferases (Nat)"/>
    <property type="match status" value="1"/>
</dbReference>
<evidence type="ECO:0000256" key="3">
    <source>
        <dbReference type="ARBA" id="ARBA00022679"/>
    </source>
</evidence>
<dbReference type="InterPro" id="IPR042203">
    <property type="entry name" value="Leu/Phe-tRNA_Trfase_C"/>
</dbReference>
<comment type="caution">
    <text evidence="16">The sequence shown here is derived from an EMBL/GenBank/DDBJ whole genome shotgun (WGS) entry which is preliminary data.</text>
</comment>
<evidence type="ECO:0000256" key="13">
    <source>
        <dbReference type="ARBA" id="ARBA00077165"/>
    </source>
</evidence>
<comment type="similarity">
    <text evidence="9 15">Belongs to the L/F-transferase family.</text>
</comment>
<dbReference type="GO" id="GO:0005737">
    <property type="term" value="C:cytoplasm"/>
    <property type="evidence" value="ECO:0007669"/>
    <property type="project" value="UniProtKB-SubCell"/>
</dbReference>
<dbReference type="Gene3D" id="3.30.70.3550">
    <property type="entry name" value="Leucyl/phenylalanyl-tRNA-protein transferase, N-terminal domain"/>
    <property type="match status" value="1"/>
</dbReference>
<comment type="function">
    <text evidence="8 15">Functions in the N-end rule pathway of protein degradation where it conjugates Leu, Phe and, less efficiently, Met from aminoacyl-tRNAs to the N-termini of proteins containing an N-terminal arginine or lysine.</text>
</comment>
<protein>
    <recommendedName>
        <fullName evidence="11 15">Leucyl/phenylalanyl-tRNA--protein transferase</fullName>
        <ecNumber evidence="10 15">2.3.2.6</ecNumber>
    </recommendedName>
    <alternativeName>
        <fullName evidence="12 15">L/F-transferase</fullName>
    </alternativeName>
    <alternativeName>
        <fullName evidence="13 15">Leucyltransferase</fullName>
    </alternativeName>
    <alternativeName>
        <fullName evidence="14 15">Phenyalanyltransferase</fullName>
    </alternativeName>
</protein>
<evidence type="ECO:0000256" key="14">
    <source>
        <dbReference type="ARBA" id="ARBA00083640"/>
    </source>
</evidence>
<dbReference type="InterPro" id="IPR042221">
    <property type="entry name" value="Leu/Phe-tRNA_Trfase_N"/>
</dbReference>
<evidence type="ECO:0000256" key="10">
    <source>
        <dbReference type="ARBA" id="ARBA00066767"/>
    </source>
</evidence>
<dbReference type="FunFam" id="3.30.70.3550:FF:000001">
    <property type="entry name" value="Leucyl/phenylalanyl-tRNA--protein transferase"/>
    <property type="match status" value="1"/>
</dbReference>
<evidence type="ECO:0000256" key="2">
    <source>
        <dbReference type="ARBA" id="ARBA00022490"/>
    </source>
</evidence>
<keyword evidence="17" id="KW-1185">Reference proteome</keyword>
<dbReference type="Gene3D" id="3.40.630.70">
    <property type="entry name" value="Leucyl/phenylalanyl-tRNA-protein transferase, C-terminal domain"/>
    <property type="match status" value="1"/>
</dbReference>
<evidence type="ECO:0000256" key="5">
    <source>
        <dbReference type="ARBA" id="ARBA00050607"/>
    </source>
</evidence>
<proteinExistence type="inferred from homology"/>
<dbReference type="AlphaFoldDB" id="A0A6L9MVX0"/>
<evidence type="ECO:0000313" key="17">
    <source>
        <dbReference type="Proteomes" id="UP000478837"/>
    </source>
</evidence>
<evidence type="ECO:0000256" key="11">
    <source>
        <dbReference type="ARBA" id="ARBA00074372"/>
    </source>
</evidence>
<comment type="catalytic activity">
    <reaction evidence="7 15">
        <text>N-terminal L-lysyl-[protein] + L-leucyl-tRNA(Leu) = N-terminal L-leucyl-L-lysyl-[protein] + tRNA(Leu) + H(+)</text>
        <dbReference type="Rhea" id="RHEA:12340"/>
        <dbReference type="Rhea" id="RHEA-COMP:9613"/>
        <dbReference type="Rhea" id="RHEA-COMP:9622"/>
        <dbReference type="Rhea" id="RHEA-COMP:12670"/>
        <dbReference type="Rhea" id="RHEA-COMP:12671"/>
        <dbReference type="ChEBI" id="CHEBI:15378"/>
        <dbReference type="ChEBI" id="CHEBI:65249"/>
        <dbReference type="ChEBI" id="CHEBI:78442"/>
        <dbReference type="ChEBI" id="CHEBI:78494"/>
        <dbReference type="ChEBI" id="CHEBI:133043"/>
        <dbReference type="EC" id="2.3.2.6"/>
    </reaction>
</comment>
<evidence type="ECO:0000256" key="9">
    <source>
        <dbReference type="ARBA" id="ARBA00061535"/>
    </source>
</evidence>
<keyword evidence="4 15" id="KW-0012">Acyltransferase</keyword>
<dbReference type="NCBIfam" id="TIGR00667">
    <property type="entry name" value="aat"/>
    <property type="match status" value="1"/>
</dbReference>
<dbReference type="Pfam" id="PF03588">
    <property type="entry name" value="Leu_Phe_trans"/>
    <property type="match status" value="1"/>
</dbReference>
<dbReference type="Proteomes" id="UP000478837">
    <property type="component" value="Unassembled WGS sequence"/>
</dbReference>
<keyword evidence="3 15" id="KW-0808">Transferase</keyword>
<evidence type="ECO:0000256" key="7">
    <source>
        <dbReference type="ARBA" id="ARBA00051538"/>
    </source>
</evidence>
<dbReference type="InterPro" id="IPR016181">
    <property type="entry name" value="Acyl_CoA_acyltransferase"/>
</dbReference>
<evidence type="ECO:0000256" key="1">
    <source>
        <dbReference type="ARBA" id="ARBA00004496"/>
    </source>
</evidence>
<keyword evidence="2 15" id="KW-0963">Cytoplasm</keyword>
<accession>A0A6L9MVX0</accession>
<evidence type="ECO:0000256" key="8">
    <source>
        <dbReference type="ARBA" id="ARBA00054043"/>
    </source>
</evidence>
<comment type="catalytic activity">
    <reaction evidence="6 15">
        <text>N-terminal L-arginyl-[protein] + L-leucyl-tRNA(Leu) = N-terminal L-leucyl-L-arginyl-[protein] + tRNA(Leu) + H(+)</text>
        <dbReference type="Rhea" id="RHEA:50416"/>
        <dbReference type="Rhea" id="RHEA-COMP:9613"/>
        <dbReference type="Rhea" id="RHEA-COMP:9622"/>
        <dbReference type="Rhea" id="RHEA-COMP:12672"/>
        <dbReference type="Rhea" id="RHEA-COMP:12673"/>
        <dbReference type="ChEBI" id="CHEBI:15378"/>
        <dbReference type="ChEBI" id="CHEBI:64719"/>
        <dbReference type="ChEBI" id="CHEBI:78442"/>
        <dbReference type="ChEBI" id="CHEBI:78494"/>
        <dbReference type="ChEBI" id="CHEBI:133044"/>
        <dbReference type="EC" id="2.3.2.6"/>
    </reaction>
</comment>
<organism evidence="16 17">
    <name type="scientific">Alteromonas hispanica</name>
    <dbReference type="NCBI Taxonomy" id="315421"/>
    <lineage>
        <taxon>Bacteria</taxon>
        <taxon>Pseudomonadati</taxon>
        <taxon>Pseudomonadota</taxon>
        <taxon>Gammaproteobacteria</taxon>
        <taxon>Alteromonadales</taxon>
        <taxon>Alteromonadaceae</taxon>
        <taxon>Alteromonas/Salinimonas group</taxon>
        <taxon>Alteromonas</taxon>
    </lineage>
</organism>
<dbReference type="PANTHER" id="PTHR30098">
    <property type="entry name" value="LEUCYL/PHENYLALANYL-TRNA--PROTEIN TRANSFERASE"/>
    <property type="match status" value="1"/>
</dbReference>
<gene>
    <name evidence="15" type="primary">aat</name>
    <name evidence="16" type="ORF">GTW09_12580</name>
</gene>
<dbReference type="HAMAP" id="MF_00688">
    <property type="entry name" value="Leu_Phe_trans"/>
    <property type="match status" value="1"/>
</dbReference>
<dbReference type="PANTHER" id="PTHR30098:SF2">
    <property type="entry name" value="LEUCYL_PHENYLALANYL-TRNA--PROTEIN TRANSFERASE"/>
    <property type="match status" value="1"/>
</dbReference>
<evidence type="ECO:0000256" key="12">
    <source>
        <dbReference type="ARBA" id="ARBA00077136"/>
    </source>
</evidence>
<dbReference type="EMBL" id="JAAAWP010000007">
    <property type="protein sequence ID" value="NDW22362.1"/>
    <property type="molecule type" value="Genomic_DNA"/>
</dbReference>
<evidence type="ECO:0000256" key="15">
    <source>
        <dbReference type="HAMAP-Rule" id="MF_00688"/>
    </source>
</evidence>
<dbReference type="EC" id="2.3.2.6" evidence="10 15"/>
<reference evidence="16 17" key="1">
    <citation type="submission" date="2020-01" db="EMBL/GenBank/DDBJ databases">
        <title>Genomes of bacteria type strains.</title>
        <authorList>
            <person name="Chen J."/>
            <person name="Zhu S."/>
            <person name="Yang J."/>
        </authorList>
    </citation>
    <scope>NUCLEOTIDE SEQUENCE [LARGE SCALE GENOMIC DNA]</scope>
    <source>
        <strain evidence="16 17">LMG 22958</strain>
    </source>
</reference>
<comment type="subcellular location">
    <subcellularLocation>
        <location evidence="1 15">Cytoplasm</location>
    </subcellularLocation>
</comment>
<dbReference type="InterPro" id="IPR004616">
    <property type="entry name" value="Leu/Phe-tRNA_Trfase"/>
</dbReference>
<evidence type="ECO:0000256" key="4">
    <source>
        <dbReference type="ARBA" id="ARBA00023315"/>
    </source>
</evidence>
<dbReference type="RefSeq" id="WP_163112160.1">
    <property type="nucleotide sequence ID" value="NZ_JAAAWP010000007.1"/>
</dbReference>
<dbReference type="GO" id="GO:0030163">
    <property type="term" value="P:protein catabolic process"/>
    <property type="evidence" value="ECO:0007669"/>
    <property type="project" value="UniProtKB-UniRule"/>
</dbReference>
<comment type="catalytic activity">
    <reaction evidence="5 15">
        <text>L-phenylalanyl-tRNA(Phe) + an N-terminal L-alpha-aminoacyl-[protein] = an N-terminal L-phenylalanyl-L-alpha-aminoacyl-[protein] + tRNA(Phe)</text>
        <dbReference type="Rhea" id="RHEA:43632"/>
        <dbReference type="Rhea" id="RHEA-COMP:9668"/>
        <dbReference type="Rhea" id="RHEA-COMP:9699"/>
        <dbReference type="Rhea" id="RHEA-COMP:10636"/>
        <dbReference type="Rhea" id="RHEA-COMP:10637"/>
        <dbReference type="ChEBI" id="CHEBI:78442"/>
        <dbReference type="ChEBI" id="CHEBI:78531"/>
        <dbReference type="ChEBI" id="CHEBI:78597"/>
        <dbReference type="ChEBI" id="CHEBI:83561"/>
        <dbReference type="EC" id="2.3.2.6"/>
    </reaction>
</comment>
<dbReference type="GO" id="GO:0008914">
    <property type="term" value="F:leucyl-tRNA--protein transferase activity"/>
    <property type="evidence" value="ECO:0007669"/>
    <property type="project" value="UniProtKB-UniRule"/>
</dbReference>
<evidence type="ECO:0000313" key="16">
    <source>
        <dbReference type="EMBL" id="NDW22362.1"/>
    </source>
</evidence>